<dbReference type="AlphaFoldDB" id="A0A395SRL6"/>
<protein>
    <recommendedName>
        <fullName evidence="4">Fungal N-terminal domain-containing protein</fullName>
    </recommendedName>
</protein>
<feature type="region of interest" description="Disordered" evidence="1">
    <location>
        <begin position="202"/>
        <end position="234"/>
    </location>
</feature>
<gene>
    <name evidence="2" type="ORF">FLONG3_5802</name>
</gene>
<dbReference type="OrthoDB" id="5069016at2759"/>
<organism evidence="2 3">
    <name type="scientific">Fusarium longipes</name>
    <dbReference type="NCBI Taxonomy" id="694270"/>
    <lineage>
        <taxon>Eukaryota</taxon>
        <taxon>Fungi</taxon>
        <taxon>Dikarya</taxon>
        <taxon>Ascomycota</taxon>
        <taxon>Pezizomycotina</taxon>
        <taxon>Sordariomycetes</taxon>
        <taxon>Hypocreomycetidae</taxon>
        <taxon>Hypocreales</taxon>
        <taxon>Nectriaceae</taxon>
        <taxon>Fusarium</taxon>
    </lineage>
</organism>
<evidence type="ECO:0008006" key="4">
    <source>
        <dbReference type="Google" id="ProtNLM"/>
    </source>
</evidence>
<dbReference type="EMBL" id="PXOG01000124">
    <property type="protein sequence ID" value="RGP75118.1"/>
    <property type="molecule type" value="Genomic_DNA"/>
</dbReference>
<evidence type="ECO:0000256" key="1">
    <source>
        <dbReference type="SAM" id="MobiDB-lite"/>
    </source>
</evidence>
<name>A0A395SRL6_9HYPO</name>
<proteinExistence type="predicted"/>
<evidence type="ECO:0000313" key="2">
    <source>
        <dbReference type="EMBL" id="RGP75118.1"/>
    </source>
</evidence>
<sequence length="335" mass="36985">MAEIIGVAASATQLGAACFSLIDLLRKIKGGASTLKRYHEQLQELQSLSTCISQNPLLQTPEIGSQTKALLSIINNNCIESLLRKGRFLRTWGLLYREHDLIDTFVRLEQQKSSLSLAIEQIQSKTLYQIQTDIQNMSKEKTVRNLTTVSDSEDTPKSVVRGGTPDTTLLSTYTAPLDHHLAASIHSMLVASYQRCYSNMPSSVNSNDPASAKSDQDGAQWNNCSAGPRFDQRNGHTYKMDAPFSVEIAKNKRSVSIFNNSVKIGEGNQYNGNHVKFSGDRTGARIPDRSENRWNNAQVYAGPADTAENKILGTQYNGDLIEYEETATTDTKQSG</sequence>
<keyword evidence="3" id="KW-1185">Reference proteome</keyword>
<dbReference type="Proteomes" id="UP000266234">
    <property type="component" value="Unassembled WGS sequence"/>
</dbReference>
<comment type="caution">
    <text evidence="2">The sequence shown here is derived from an EMBL/GenBank/DDBJ whole genome shotgun (WGS) entry which is preliminary data.</text>
</comment>
<evidence type="ECO:0000313" key="3">
    <source>
        <dbReference type="Proteomes" id="UP000266234"/>
    </source>
</evidence>
<reference evidence="2 3" key="1">
    <citation type="journal article" date="2018" name="PLoS Pathog.">
        <title>Evolution of structural diversity of trichothecenes, a family of toxins produced by plant pathogenic and entomopathogenic fungi.</title>
        <authorList>
            <person name="Proctor R.H."/>
            <person name="McCormick S.P."/>
            <person name="Kim H.S."/>
            <person name="Cardoza R.E."/>
            <person name="Stanley A.M."/>
            <person name="Lindo L."/>
            <person name="Kelly A."/>
            <person name="Brown D.W."/>
            <person name="Lee T."/>
            <person name="Vaughan M.M."/>
            <person name="Alexander N.J."/>
            <person name="Busman M."/>
            <person name="Gutierrez S."/>
        </authorList>
    </citation>
    <scope>NUCLEOTIDE SEQUENCE [LARGE SCALE GENOMIC DNA]</scope>
    <source>
        <strain evidence="2 3">NRRL 20695</strain>
    </source>
</reference>
<accession>A0A395SRL6</accession>